<dbReference type="InterPro" id="IPR036213">
    <property type="entry name" value="Calpain_III_sf"/>
</dbReference>
<evidence type="ECO:0000313" key="2">
    <source>
        <dbReference type="EMBL" id="CAG6681549.1"/>
    </source>
</evidence>
<protein>
    <recommendedName>
        <fullName evidence="1">Peptidase C2 calpain large subunit domain-containing protein</fullName>
    </recommendedName>
</protein>
<sequence>MTGTRVMGCTPTKPNNQTYRTELFINSLVYNIHSSVPHGPPDPNETKILQEDVVDSVEDPKQSMPEFDPKHWLQRALQNMHSMQEKGHWIAGVTGGGSRNNVEMYTLNPQYQLSLLNRGSREVLIGLYQTSSNLLAICILRCVLPRY</sequence>
<accession>A0A8D8T4Z0</accession>
<organism evidence="2">
    <name type="scientific">Cacopsylla melanoneura</name>
    <dbReference type="NCBI Taxonomy" id="428564"/>
    <lineage>
        <taxon>Eukaryota</taxon>
        <taxon>Metazoa</taxon>
        <taxon>Ecdysozoa</taxon>
        <taxon>Arthropoda</taxon>
        <taxon>Hexapoda</taxon>
        <taxon>Insecta</taxon>
        <taxon>Pterygota</taxon>
        <taxon>Neoptera</taxon>
        <taxon>Paraneoptera</taxon>
        <taxon>Hemiptera</taxon>
        <taxon>Sternorrhyncha</taxon>
        <taxon>Psylloidea</taxon>
        <taxon>Psyllidae</taxon>
        <taxon>Psyllinae</taxon>
        <taxon>Cacopsylla</taxon>
    </lineage>
</organism>
<proteinExistence type="predicted"/>
<dbReference type="Pfam" id="PF01067">
    <property type="entry name" value="Calpain_III"/>
    <property type="match status" value="1"/>
</dbReference>
<dbReference type="Gene3D" id="2.60.120.380">
    <property type="match status" value="1"/>
</dbReference>
<evidence type="ECO:0000259" key="1">
    <source>
        <dbReference type="Pfam" id="PF01067"/>
    </source>
</evidence>
<feature type="domain" description="Peptidase C2 calpain large subunit" evidence="1">
    <location>
        <begin position="86"/>
        <end position="131"/>
    </location>
</feature>
<name>A0A8D8T4Z0_9HEMI</name>
<dbReference type="AlphaFoldDB" id="A0A8D8T4Z0"/>
<dbReference type="SUPFAM" id="SSF49758">
    <property type="entry name" value="Calpain large subunit, middle domain (domain III)"/>
    <property type="match status" value="1"/>
</dbReference>
<dbReference type="EMBL" id="HBUF01256083">
    <property type="protein sequence ID" value="CAG6681549.1"/>
    <property type="molecule type" value="Transcribed_RNA"/>
</dbReference>
<reference evidence="2" key="1">
    <citation type="submission" date="2021-05" db="EMBL/GenBank/DDBJ databases">
        <authorList>
            <person name="Alioto T."/>
            <person name="Alioto T."/>
            <person name="Gomez Garrido J."/>
        </authorList>
    </citation>
    <scope>NUCLEOTIDE SEQUENCE</scope>
</reference>
<dbReference type="InterPro" id="IPR022682">
    <property type="entry name" value="Calpain_domain_III"/>
</dbReference>